<gene>
    <name evidence="3" type="ORF">GMD92_19520</name>
</gene>
<dbReference type="InterPro" id="IPR002656">
    <property type="entry name" value="Acyl_transf_3_dom"/>
</dbReference>
<keyword evidence="1" id="KW-1133">Transmembrane helix</keyword>
<keyword evidence="1" id="KW-0812">Transmembrane</keyword>
<dbReference type="GeneID" id="49202212"/>
<evidence type="ECO:0000256" key="1">
    <source>
        <dbReference type="SAM" id="Phobius"/>
    </source>
</evidence>
<dbReference type="AlphaFoldDB" id="A0AA43W6P1"/>
<evidence type="ECO:0000259" key="2">
    <source>
        <dbReference type="Pfam" id="PF01757"/>
    </source>
</evidence>
<feature type="transmembrane region" description="Helical" evidence="1">
    <location>
        <begin position="176"/>
        <end position="194"/>
    </location>
</feature>
<feature type="transmembrane region" description="Helical" evidence="1">
    <location>
        <begin position="119"/>
        <end position="142"/>
    </location>
</feature>
<feature type="transmembrane region" description="Helical" evidence="1">
    <location>
        <begin position="63"/>
        <end position="83"/>
    </location>
</feature>
<organism evidence="3 4">
    <name type="scientific">Parabacteroides merdae</name>
    <dbReference type="NCBI Taxonomy" id="46503"/>
    <lineage>
        <taxon>Bacteria</taxon>
        <taxon>Pseudomonadati</taxon>
        <taxon>Bacteroidota</taxon>
        <taxon>Bacteroidia</taxon>
        <taxon>Bacteroidales</taxon>
        <taxon>Tannerellaceae</taxon>
        <taxon>Parabacteroides</taxon>
    </lineage>
</organism>
<feature type="domain" description="Acyltransferase 3" evidence="2">
    <location>
        <begin position="20"/>
        <end position="258"/>
    </location>
</feature>
<keyword evidence="3" id="KW-0808">Transferase</keyword>
<dbReference type="Pfam" id="PF01757">
    <property type="entry name" value="Acyl_transf_3"/>
    <property type="match status" value="1"/>
</dbReference>
<feature type="transmembrane region" description="Helical" evidence="1">
    <location>
        <begin position="89"/>
        <end position="110"/>
    </location>
</feature>
<keyword evidence="3" id="KW-0012">Acyltransferase</keyword>
<feature type="transmembrane region" description="Helical" evidence="1">
    <location>
        <begin position="200"/>
        <end position="222"/>
    </location>
</feature>
<dbReference type="GO" id="GO:0016747">
    <property type="term" value="F:acyltransferase activity, transferring groups other than amino-acyl groups"/>
    <property type="evidence" value="ECO:0007669"/>
    <property type="project" value="InterPro"/>
</dbReference>
<proteinExistence type="predicted"/>
<feature type="transmembrane region" description="Helical" evidence="1">
    <location>
        <begin position="234"/>
        <end position="255"/>
    </location>
</feature>
<comment type="caution">
    <text evidence="3">The sequence shown here is derived from an EMBL/GenBank/DDBJ whole genome shotgun (WGS) entry which is preliminary data.</text>
</comment>
<dbReference type="EMBL" id="WNDA01000048">
    <property type="protein sequence ID" value="MTU71183.1"/>
    <property type="molecule type" value="Genomic_DNA"/>
</dbReference>
<accession>A0AA43W6P1</accession>
<name>A0AA43W6P1_9BACT</name>
<protein>
    <submittedName>
        <fullName evidence="3">Acyltransferase family protein</fullName>
    </submittedName>
</protein>
<keyword evidence="1" id="KW-0472">Membrane</keyword>
<feature type="transmembrane region" description="Helical" evidence="1">
    <location>
        <begin position="20"/>
        <end position="42"/>
    </location>
</feature>
<dbReference type="RefSeq" id="WP_005639495.1">
    <property type="nucleotide sequence ID" value="NZ_BAABYG010000001.1"/>
</dbReference>
<evidence type="ECO:0000313" key="4">
    <source>
        <dbReference type="Proteomes" id="UP000448908"/>
    </source>
</evidence>
<sequence length="265" mass="31223">MPTIFPTDVAELYRQQYELINQYGLINLAMPMFVFISGFLFGRQLKRKPLSLVKVIKDKFVRLMIPFFVFTIFFMLTTNSLSWEPFYRWTYWHLWFLPMLFWCFIVTYLIHPFIMNNRAWVAILTLLVLFAISLVGKVVPMIIGVHNVHLWICWFAFGTWFCSHEHLITKGFSQKFVIVCGISIYVIISYFVPWEYGNNNLMGTIATLGGILALWSMANILFPLDYWAIEHTTLFPLIFSLMAFIISWGLTWLLLKTRFGKFLIG</sequence>
<dbReference type="Proteomes" id="UP000448908">
    <property type="component" value="Unassembled WGS sequence"/>
</dbReference>
<reference evidence="3 4" key="1">
    <citation type="journal article" date="2019" name="Nat. Med.">
        <title>A library of human gut bacterial isolates paired with longitudinal multiomics data enables mechanistic microbiome research.</title>
        <authorList>
            <person name="Poyet M."/>
            <person name="Groussin M."/>
            <person name="Gibbons S.M."/>
            <person name="Avila-Pacheco J."/>
            <person name="Jiang X."/>
            <person name="Kearney S.M."/>
            <person name="Perrotta A.R."/>
            <person name="Berdy B."/>
            <person name="Zhao S."/>
            <person name="Lieberman T.D."/>
            <person name="Swanson P.K."/>
            <person name="Smith M."/>
            <person name="Roesemann S."/>
            <person name="Alexander J.E."/>
            <person name="Rich S.A."/>
            <person name="Livny J."/>
            <person name="Vlamakis H."/>
            <person name="Clish C."/>
            <person name="Bullock K."/>
            <person name="Deik A."/>
            <person name="Scott J."/>
            <person name="Pierce K.A."/>
            <person name="Xavier R.J."/>
            <person name="Alm E.J."/>
        </authorList>
    </citation>
    <scope>NUCLEOTIDE SEQUENCE [LARGE SCALE GENOMIC DNA]</scope>
    <source>
        <strain evidence="3 4">BIOML-A16</strain>
    </source>
</reference>
<evidence type="ECO:0000313" key="3">
    <source>
        <dbReference type="EMBL" id="MTU71183.1"/>
    </source>
</evidence>